<evidence type="ECO:0000313" key="1">
    <source>
        <dbReference type="EMBL" id="KAK4543307.1"/>
    </source>
</evidence>
<dbReference type="Proteomes" id="UP001324427">
    <property type="component" value="Unassembled WGS sequence"/>
</dbReference>
<organism evidence="1 2">
    <name type="scientific">Oleoguttula mirabilis</name>
    <dbReference type="NCBI Taxonomy" id="1507867"/>
    <lineage>
        <taxon>Eukaryota</taxon>
        <taxon>Fungi</taxon>
        <taxon>Dikarya</taxon>
        <taxon>Ascomycota</taxon>
        <taxon>Pezizomycotina</taxon>
        <taxon>Dothideomycetes</taxon>
        <taxon>Dothideomycetidae</taxon>
        <taxon>Mycosphaerellales</taxon>
        <taxon>Teratosphaeriaceae</taxon>
        <taxon>Oleoguttula</taxon>
    </lineage>
</organism>
<dbReference type="AlphaFoldDB" id="A0AAV9JDR4"/>
<dbReference type="EMBL" id="JAVFHQ010000033">
    <property type="protein sequence ID" value="KAK4543307.1"/>
    <property type="molecule type" value="Genomic_DNA"/>
</dbReference>
<comment type="caution">
    <text evidence="1">The sequence shown here is derived from an EMBL/GenBank/DDBJ whole genome shotgun (WGS) entry which is preliminary data.</text>
</comment>
<reference evidence="1 2" key="1">
    <citation type="submission" date="2021-11" db="EMBL/GenBank/DDBJ databases">
        <title>Black yeast isolated from Biological Soil Crust.</title>
        <authorList>
            <person name="Kurbessoian T."/>
        </authorList>
    </citation>
    <scope>NUCLEOTIDE SEQUENCE [LARGE SCALE GENOMIC DNA]</scope>
    <source>
        <strain evidence="1 2">CCFEE 5522</strain>
    </source>
</reference>
<keyword evidence="2" id="KW-1185">Reference proteome</keyword>
<evidence type="ECO:0000313" key="2">
    <source>
        <dbReference type="Proteomes" id="UP001324427"/>
    </source>
</evidence>
<sequence length="325" mass="36126">MSAEKVPDPAIVYTITTSTNPASSLHRVLKVYLATGPDQVSQAPGKDLRISNWHGHTGPSLLPDVHERLDAAEQATVPPPVPLRYFAVRPPHFTSKLYGGDEYGTCHLLFHSCAHQQDKSESVLMAQASIQRGSLHRNWSWAEWAIRFCSAEGRADEGLIRRQKGYKPGRCGFMAKNGWAPLEVVDTARITCWRVGRGVYTPIGVLWRLVQSDEDDGEIILRCFDADDLALCQLLYRSLSSLGKEIELSHEEREACEEDGSERSNRKDAALIGTFTIYKPYLPTSEAEGTHAGNVQLPTLAQQMEKLLFQGLVLAEKVRGRRSGT</sequence>
<name>A0AAV9JDR4_9PEZI</name>
<gene>
    <name evidence="1" type="ORF">LTR36_005666</name>
</gene>
<proteinExistence type="predicted"/>
<accession>A0AAV9JDR4</accession>
<protein>
    <submittedName>
        <fullName evidence="1">Uncharacterized protein</fullName>
    </submittedName>
</protein>